<keyword evidence="2" id="KW-0732">Signal</keyword>
<sequence length="333" mass="37162">MKNKIISFSIAFLLVIVGLTFIEMKNPNSIANQIIKNNKSQKPHSSVIQFKNAPITNSKDLKLVGEPKSMVAIDADKGKILYSHNAKHLEEIASLSKLMTLYLVIKKAQKVNGWNQIVNTSDPRLKKMGDSYILGGFKFNDGHKYTVRDLYKAALIKSSNNSAIALGEWVAGTNVKFIKMMNEQANEWHLNSHFVSSSGLDNTDLKPYGYHDVGGSNAVNEVSAEDIGKIAVYILKEYPEIVNDSKQTESYVNDQTLYNENGLLKGKPFYDPSLYVDGLKTGYTENAGLCFVGTSKKTGKDRLVTVTLDDNNEFSNTSTLMKFIYKNSNLYKK</sequence>
<proteinExistence type="inferred from homology"/>
<evidence type="ECO:0000256" key="7">
    <source>
        <dbReference type="RuleBase" id="RU004016"/>
    </source>
</evidence>
<accession>A0ABY4PFY0</accession>
<dbReference type="RefSeq" id="WP_249510397.1">
    <property type="nucleotide sequence ID" value="NZ_CP093362.1"/>
</dbReference>
<keyword evidence="5" id="KW-0573">Peptidoglycan synthesis</keyword>
<organism evidence="9 10">
    <name type="scientific">Apilactobacillus apisilvae</name>
    <dbReference type="NCBI Taxonomy" id="2923364"/>
    <lineage>
        <taxon>Bacteria</taxon>
        <taxon>Bacillati</taxon>
        <taxon>Bacillota</taxon>
        <taxon>Bacilli</taxon>
        <taxon>Lactobacillales</taxon>
        <taxon>Lactobacillaceae</taxon>
        <taxon>Apilactobacillus</taxon>
    </lineage>
</organism>
<dbReference type="Gene3D" id="3.40.710.10">
    <property type="entry name" value="DD-peptidase/beta-lactamase superfamily"/>
    <property type="match status" value="1"/>
</dbReference>
<feature type="domain" description="Peptidase S11 D-alanyl-D-alanine carboxypeptidase A N-terminal" evidence="8">
    <location>
        <begin position="67"/>
        <end position="311"/>
    </location>
</feature>
<evidence type="ECO:0000256" key="6">
    <source>
        <dbReference type="ARBA" id="ARBA00023316"/>
    </source>
</evidence>
<dbReference type="GO" id="GO:0016787">
    <property type="term" value="F:hydrolase activity"/>
    <property type="evidence" value="ECO:0007669"/>
    <property type="project" value="UniProtKB-KW"/>
</dbReference>
<dbReference type="PANTHER" id="PTHR21581">
    <property type="entry name" value="D-ALANYL-D-ALANINE CARBOXYPEPTIDASE"/>
    <property type="match status" value="1"/>
</dbReference>
<reference evidence="9 10" key="1">
    <citation type="journal article" date="2022" name="Int. J. Syst. Evol. Microbiol.">
        <title>Apilactobacillus apisilvae sp. nov., Nicolia spurrieriana gen. nov. sp. nov., Bombilactobacillus folatiphilus sp. nov. and Bombilactobacillus thymidiniphilus sp. nov., four new lactic acid bacterial isolates from stingless bees Tetragonula carbonaria and Austroplebeia australis.</title>
        <authorList>
            <person name="Oliphant S.A."/>
            <person name="Watson-Haigh N.S."/>
            <person name="Sumby K.M."/>
            <person name="Gardner J."/>
            <person name="Groom S."/>
            <person name="Jiranek V."/>
        </authorList>
    </citation>
    <scope>NUCLEOTIDE SEQUENCE [LARGE SCALE GENOMIC DNA]</scope>
    <source>
        <strain evidence="9 10">SG5_A10</strain>
    </source>
</reference>
<keyword evidence="10" id="KW-1185">Reference proteome</keyword>
<evidence type="ECO:0000256" key="4">
    <source>
        <dbReference type="ARBA" id="ARBA00022960"/>
    </source>
</evidence>
<dbReference type="Pfam" id="PF00768">
    <property type="entry name" value="Peptidase_S11"/>
    <property type="match status" value="1"/>
</dbReference>
<dbReference type="EMBL" id="CP093362">
    <property type="protein sequence ID" value="UQS84411.1"/>
    <property type="molecule type" value="Genomic_DNA"/>
</dbReference>
<evidence type="ECO:0000313" key="10">
    <source>
        <dbReference type="Proteomes" id="UP000831859"/>
    </source>
</evidence>
<keyword evidence="6" id="KW-0961">Cell wall biogenesis/degradation</keyword>
<evidence type="ECO:0000256" key="5">
    <source>
        <dbReference type="ARBA" id="ARBA00022984"/>
    </source>
</evidence>
<evidence type="ECO:0000256" key="2">
    <source>
        <dbReference type="ARBA" id="ARBA00022729"/>
    </source>
</evidence>
<dbReference type="InterPro" id="IPR001967">
    <property type="entry name" value="Peptidase_S11_N"/>
</dbReference>
<dbReference type="SUPFAM" id="SSF56601">
    <property type="entry name" value="beta-lactamase/transpeptidase-like"/>
    <property type="match status" value="1"/>
</dbReference>
<dbReference type="PANTHER" id="PTHR21581:SF11">
    <property type="entry name" value="D-ALANYL-D-ALANINE CARBOXYPEPTIDASE DACA"/>
    <property type="match status" value="1"/>
</dbReference>
<keyword evidence="4" id="KW-0133">Cell shape</keyword>
<comment type="similarity">
    <text evidence="1 7">Belongs to the peptidase S11 family.</text>
</comment>
<dbReference type="Proteomes" id="UP000831859">
    <property type="component" value="Chromosome"/>
</dbReference>
<dbReference type="InterPro" id="IPR012338">
    <property type="entry name" value="Beta-lactam/transpept-like"/>
</dbReference>
<evidence type="ECO:0000256" key="3">
    <source>
        <dbReference type="ARBA" id="ARBA00022801"/>
    </source>
</evidence>
<evidence type="ECO:0000256" key="1">
    <source>
        <dbReference type="ARBA" id="ARBA00007164"/>
    </source>
</evidence>
<dbReference type="PRINTS" id="PR00725">
    <property type="entry name" value="DADACBPTASE1"/>
</dbReference>
<name>A0ABY4PFY0_9LACO</name>
<protein>
    <submittedName>
        <fullName evidence="9">Serine hydrolase</fullName>
    </submittedName>
</protein>
<dbReference type="InterPro" id="IPR018044">
    <property type="entry name" value="Peptidase_S11"/>
</dbReference>
<evidence type="ECO:0000313" key="9">
    <source>
        <dbReference type="EMBL" id="UQS84411.1"/>
    </source>
</evidence>
<evidence type="ECO:0000259" key="8">
    <source>
        <dbReference type="Pfam" id="PF00768"/>
    </source>
</evidence>
<gene>
    <name evidence="9" type="ORF">MOO46_03920</name>
</gene>
<keyword evidence="3 9" id="KW-0378">Hydrolase</keyword>